<proteinExistence type="predicted"/>
<dbReference type="EMBL" id="LYPB01000037">
    <property type="protein sequence ID" value="OAS23684.1"/>
    <property type="molecule type" value="Genomic_DNA"/>
</dbReference>
<dbReference type="OrthoDB" id="980615at2"/>
<sequence>MPTMANSLIPAPKDWNEFEEIVASCLRIRWKNKNISRIGRSGQAQHGVDIYGNDDSGRRAGVQCKLTEGNLNLNIIVDEVLKSEEFLPNLDIYYIATTARRDAKLQEKIHLLSEERKTMHKFTIQLLFWEDLIQDLTTDLPELNKHYPEISFKNRNNEDNKKAHISKKSFILFLVVLLIVLVYLIAPADITSALSSSSFILFEHKWGLILFFIFLAFVVTVLRISDSKFTEEREEHYRPKQIVSREKQPITTTVYDSDILDNRKWKVLREISIRNSTEYEIKGISGKVTFYDNDYKVDEVYFKEDIIPPRKGIRIEKLIEQKKQGNWDEFHTEIIIMEHDGKVAKNVKVFGIHLIRTYFFILNRYNYIRIFGKRILPYEITWLRMKSRDMWHRLMFMPFSWSATDGLNKGLFWIRIKRRIMQVAIILLLVCCVAYATGSFFIVIVKLVVFWYKSINLILK</sequence>
<evidence type="ECO:0008006" key="4">
    <source>
        <dbReference type="Google" id="ProtNLM"/>
    </source>
</evidence>
<keyword evidence="1" id="KW-0472">Membrane</keyword>
<comment type="caution">
    <text evidence="2">The sequence shown here is derived from an EMBL/GenBank/DDBJ whole genome shotgun (WGS) entry which is preliminary data.</text>
</comment>
<dbReference type="RefSeq" id="WP_068661722.1">
    <property type="nucleotide sequence ID" value="NZ_LYPB01000037.1"/>
</dbReference>
<feature type="transmembrane region" description="Helical" evidence="1">
    <location>
        <begin position="423"/>
        <end position="452"/>
    </location>
</feature>
<organism evidence="2 3">
    <name type="scientific">Paenibacillus oryzisoli</name>
    <dbReference type="NCBI Taxonomy" id="1850517"/>
    <lineage>
        <taxon>Bacteria</taxon>
        <taxon>Bacillati</taxon>
        <taxon>Bacillota</taxon>
        <taxon>Bacilli</taxon>
        <taxon>Bacillales</taxon>
        <taxon>Paenibacillaceae</taxon>
        <taxon>Paenibacillus</taxon>
    </lineage>
</organism>
<feature type="transmembrane region" description="Helical" evidence="1">
    <location>
        <begin position="206"/>
        <end position="224"/>
    </location>
</feature>
<evidence type="ECO:0000256" key="1">
    <source>
        <dbReference type="SAM" id="Phobius"/>
    </source>
</evidence>
<gene>
    <name evidence="2" type="ORF">A8708_06095</name>
</gene>
<protein>
    <recommendedName>
        <fullName evidence="4">Restriction endonuclease type IV Mrr domain-containing protein</fullName>
    </recommendedName>
</protein>
<dbReference type="AlphaFoldDB" id="A0A198AQ62"/>
<dbReference type="Proteomes" id="UP000078454">
    <property type="component" value="Unassembled WGS sequence"/>
</dbReference>
<keyword evidence="3" id="KW-1185">Reference proteome</keyword>
<name>A0A198AQ62_9BACL</name>
<accession>A0A198AQ62</accession>
<evidence type="ECO:0000313" key="2">
    <source>
        <dbReference type="EMBL" id="OAS23684.1"/>
    </source>
</evidence>
<keyword evidence="1" id="KW-1133">Transmembrane helix</keyword>
<reference evidence="2 3" key="1">
    <citation type="submission" date="2016-05" db="EMBL/GenBank/DDBJ databases">
        <title>Paenibacillus sp. 1ZS3-15 nov., isolated from the rhizosphere soil.</title>
        <authorList>
            <person name="Zhang X.X."/>
            <person name="Zhang J."/>
        </authorList>
    </citation>
    <scope>NUCLEOTIDE SEQUENCE [LARGE SCALE GENOMIC DNA]</scope>
    <source>
        <strain evidence="2 3">1ZS3-15</strain>
    </source>
</reference>
<keyword evidence="1" id="KW-0812">Transmembrane</keyword>
<feature type="transmembrane region" description="Helical" evidence="1">
    <location>
        <begin position="170"/>
        <end position="186"/>
    </location>
</feature>
<evidence type="ECO:0000313" key="3">
    <source>
        <dbReference type="Proteomes" id="UP000078454"/>
    </source>
</evidence>
<dbReference type="STRING" id="1850517.A8708_06095"/>